<gene>
    <name evidence="3" type="ORF">AR543_17240</name>
</gene>
<feature type="domain" description="tRNA nuclease CdiA C-terminal" evidence="2">
    <location>
        <begin position="70"/>
        <end position="152"/>
    </location>
</feature>
<sequence>MRFNQTPNINSTVPSLSKGGKPKGNYAPPNGGRGNVRQNEAADLLAEKGYDIHMLDEIDGGNGYGLKINKNPDFLIENKVFDCYAPEAKTSFDSITGNIKEKTKNQAKHIVLNLDDYPSENIDDLLKEIVRQTNPKANLKHLDELIIVKNGEVYTAYGR</sequence>
<dbReference type="InterPro" id="IPR033806">
    <property type="entry name" value="CDI_toxin_Bp1026b-like"/>
</dbReference>
<feature type="region of interest" description="Disordered" evidence="1">
    <location>
        <begin position="1"/>
        <end position="36"/>
    </location>
</feature>
<dbReference type="Gene3D" id="3.40.1350.120">
    <property type="match status" value="1"/>
</dbReference>
<evidence type="ECO:0000313" key="3">
    <source>
        <dbReference type="EMBL" id="ANF98880.1"/>
    </source>
</evidence>
<evidence type="ECO:0000313" key="4">
    <source>
        <dbReference type="Proteomes" id="UP000078148"/>
    </source>
</evidence>
<reference evidence="3 4" key="2">
    <citation type="journal article" date="2016" name="Int. J. Syst. Evol. Microbiol.">
        <title>Paenibacillus bovis sp. nov., isolated from raw yak (Bos grunniens) milk.</title>
        <authorList>
            <person name="Gao C."/>
            <person name="Han J."/>
            <person name="Liu Z."/>
            <person name="Xu X."/>
            <person name="Hang F."/>
            <person name="Wu Z."/>
        </authorList>
    </citation>
    <scope>NUCLEOTIDE SEQUENCE [LARGE SCALE GENOMIC DNA]</scope>
    <source>
        <strain evidence="3 4">BD3526</strain>
    </source>
</reference>
<protein>
    <recommendedName>
        <fullName evidence="2">tRNA nuclease CdiA C-terminal domain-containing protein</fullName>
    </recommendedName>
</protein>
<dbReference type="KEGG" id="pbv:AR543_17240"/>
<organism evidence="3 4">
    <name type="scientific">Paenibacillus bovis</name>
    <dbReference type="NCBI Taxonomy" id="1616788"/>
    <lineage>
        <taxon>Bacteria</taxon>
        <taxon>Bacillati</taxon>
        <taxon>Bacillota</taxon>
        <taxon>Bacilli</taxon>
        <taxon>Bacillales</taxon>
        <taxon>Paenibacillaceae</taxon>
        <taxon>Paenibacillus</taxon>
    </lineage>
</organism>
<dbReference type="InterPro" id="IPR040559">
    <property type="entry name" value="CdiA_C"/>
</dbReference>
<reference evidence="4" key="1">
    <citation type="submission" date="2015-10" db="EMBL/GenBank/DDBJ databases">
        <title>Genome of Paenibacillus bovis sp. nov.</title>
        <authorList>
            <person name="Wu Z."/>
            <person name="Gao C."/>
            <person name="Liu Z."/>
            <person name="Zheng H."/>
        </authorList>
    </citation>
    <scope>NUCLEOTIDE SEQUENCE [LARGE SCALE GENOMIC DNA]</scope>
    <source>
        <strain evidence="4">BD3526</strain>
    </source>
</reference>
<evidence type="ECO:0000256" key="1">
    <source>
        <dbReference type="SAM" id="MobiDB-lite"/>
    </source>
</evidence>
<dbReference type="Proteomes" id="UP000078148">
    <property type="component" value="Chromosome"/>
</dbReference>
<keyword evidence="4" id="KW-1185">Reference proteome</keyword>
<evidence type="ECO:0000259" key="2">
    <source>
        <dbReference type="Pfam" id="PF18451"/>
    </source>
</evidence>
<name>A0A172ZNT0_9BACL</name>
<dbReference type="EMBL" id="CP013023">
    <property type="protein sequence ID" value="ANF98880.1"/>
    <property type="molecule type" value="Genomic_DNA"/>
</dbReference>
<proteinExistence type="predicted"/>
<dbReference type="STRING" id="1616788.AR543_17240"/>
<dbReference type="AlphaFoldDB" id="A0A172ZNT0"/>
<accession>A0A172ZNT0</accession>
<dbReference type="GO" id="GO:0004549">
    <property type="term" value="F:tRNA-specific ribonuclease activity"/>
    <property type="evidence" value="ECO:0007669"/>
    <property type="project" value="InterPro"/>
</dbReference>
<dbReference type="CDD" id="cd13442">
    <property type="entry name" value="CDI_toxin_Bp1026b-like"/>
    <property type="match status" value="1"/>
</dbReference>
<feature type="compositionally biased region" description="Polar residues" evidence="1">
    <location>
        <begin position="1"/>
        <end position="15"/>
    </location>
</feature>
<dbReference type="Pfam" id="PF18451">
    <property type="entry name" value="CdiA_C"/>
    <property type="match status" value="1"/>
</dbReference>